<keyword evidence="5" id="KW-0067">ATP-binding</keyword>
<evidence type="ECO:0000313" key="15">
    <source>
        <dbReference type="Proteomes" id="UP000076442"/>
    </source>
</evidence>
<dbReference type="InterPro" id="IPR051451">
    <property type="entry name" value="PhoH2-like"/>
</dbReference>
<reference evidence="13" key="5">
    <citation type="submission" date="2023-05" db="EMBL/GenBank/DDBJ databases">
        <title>Complete genome sequence of Bacillus subtilis SRCM117797 isolated from Soybean paste.</title>
        <authorList>
            <person name="Abraha H.B."/>
            <person name="Kim K.-P."/>
            <person name="Ryu M.-S."/>
            <person name="Jeong D.-Y."/>
        </authorList>
    </citation>
    <scope>NUCLEOTIDE SEQUENCE</scope>
    <source>
        <strain evidence="13">SRCM117797</strain>
    </source>
</reference>
<dbReference type="Pfam" id="PF02562">
    <property type="entry name" value="PhoH"/>
    <property type="match status" value="1"/>
</dbReference>
<keyword evidence="3" id="KW-0963">Cytoplasm</keyword>
<protein>
    <recommendedName>
        <fullName evidence="6">PhoH-like protein</fullName>
    </recommendedName>
</protein>
<dbReference type="EMBL" id="LJZV01000026">
    <property type="protein sequence ID" value="KZD88759.1"/>
    <property type="molecule type" value="Genomic_DNA"/>
</dbReference>
<evidence type="ECO:0000313" key="13">
    <source>
        <dbReference type="EMBL" id="WHM22113.1"/>
    </source>
</evidence>
<evidence type="ECO:0000256" key="2">
    <source>
        <dbReference type="ARBA" id="ARBA00010393"/>
    </source>
</evidence>
<dbReference type="Proteomes" id="UP000665181">
    <property type="component" value="Unassembled WGS sequence"/>
</dbReference>
<dbReference type="EMBL" id="JXBC01000003">
    <property type="protein sequence ID" value="KIU11714.1"/>
    <property type="molecule type" value="Genomic_DNA"/>
</dbReference>
<reference evidence="8 14" key="1">
    <citation type="submission" date="2014-12" db="EMBL/GenBank/DDBJ databases">
        <title>Comparative genome analysis of Bacillus coagulans HM-08, Clostridium butyricum HM-68, Bacillus subtilis HM-66 and Bacillus licheniformis BL-09.</title>
        <authorList>
            <person name="Zhang H."/>
        </authorList>
    </citation>
    <scope>NUCLEOTIDE SEQUENCE [LARGE SCALE GENOMIC DNA]</scope>
    <source>
        <strain evidence="8 14">HM-66</strain>
    </source>
</reference>
<dbReference type="EMBL" id="LJZV01000012">
    <property type="protein sequence ID" value="KZD91789.1"/>
    <property type="molecule type" value="Genomic_DNA"/>
</dbReference>
<proteinExistence type="inferred from homology"/>
<dbReference type="PANTHER" id="PTHR30473">
    <property type="entry name" value="PROTEIN PHOH"/>
    <property type="match status" value="1"/>
</dbReference>
<feature type="domain" description="PhoH-like protein" evidence="7">
    <location>
        <begin position="113"/>
        <end position="316"/>
    </location>
</feature>
<dbReference type="EMBL" id="JAGFPW010000001">
    <property type="protein sequence ID" value="MBO3792980.1"/>
    <property type="molecule type" value="Genomic_DNA"/>
</dbReference>
<evidence type="ECO:0000313" key="10">
    <source>
        <dbReference type="EMBL" id="KZD91789.1"/>
    </source>
</evidence>
<dbReference type="FunFam" id="3.40.50.300:FF:000013">
    <property type="entry name" value="PhoH family ATPase"/>
    <property type="match status" value="1"/>
</dbReference>
<name>A0A0C3K214_BACIU</name>
<dbReference type="Gene3D" id="3.40.50.300">
    <property type="entry name" value="P-loop containing nucleotide triphosphate hydrolases"/>
    <property type="match status" value="1"/>
</dbReference>
<dbReference type="InterPro" id="IPR027417">
    <property type="entry name" value="P-loop_NTPase"/>
</dbReference>
<dbReference type="GO" id="GO:0005829">
    <property type="term" value="C:cytosol"/>
    <property type="evidence" value="ECO:0007669"/>
    <property type="project" value="TreeGrafter"/>
</dbReference>
<gene>
    <name evidence="12" type="primary">phoH</name>
    <name evidence="10" type="ORF">B4122_2431</name>
    <name evidence="9" type="ORF">B4122_4184</name>
    <name evidence="11" type="ORF">J5227_01295</name>
    <name evidence="12" type="ORF">P5633_11025</name>
    <name evidence="13" type="ORF">QL281_03130</name>
    <name evidence="8" type="ORF">SC09_Contig24orf00801</name>
</gene>
<evidence type="ECO:0000256" key="6">
    <source>
        <dbReference type="ARBA" id="ARBA00039970"/>
    </source>
</evidence>
<dbReference type="Proteomes" id="UP001229422">
    <property type="component" value="Chromosome"/>
</dbReference>
<evidence type="ECO:0000256" key="1">
    <source>
        <dbReference type="ARBA" id="ARBA00004496"/>
    </source>
</evidence>
<evidence type="ECO:0000259" key="7">
    <source>
        <dbReference type="Pfam" id="PF02562"/>
    </source>
</evidence>
<dbReference type="InterPro" id="IPR003714">
    <property type="entry name" value="PhoH"/>
</dbReference>
<reference evidence="12" key="4">
    <citation type="submission" date="2023-03" db="EMBL/GenBank/DDBJ databases">
        <title>Complete genome sequences of 52 Bacillus and Priestia strains isolated from West-African fermentations and 26 reference strains from the DSMZ collection.</title>
        <authorList>
            <person name="Wiedenbein E.S."/>
            <person name="Canoy T.S."/>
            <person name="Hui Y."/>
            <person name="Parkouda C."/>
            <person name="Dawende C."/>
            <person name="Ametefe E."/>
            <person name="Jespersen L."/>
            <person name="Nielsen D.S."/>
        </authorList>
    </citation>
    <scope>NUCLEOTIDE SEQUENCE</scope>
    <source>
        <strain evidence="12">PRO56</strain>
    </source>
</reference>
<comment type="similarity">
    <text evidence="2">Belongs to the PhoH family.</text>
</comment>
<dbReference type="STRING" id="483913.AN935_12550"/>
<dbReference type="Proteomes" id="UP000032247">
    <property type="component" value="Unassembled WGS sequence"/>
</dbReference>
<dbReference type="PATRIC" id="fig|1423.134.peg.555"/>
<dbReference type="Proteomes" id="UP001214898">
    <property type="component" value="Chromosome"/>
</dbReference>
<evidence type="ECO:0000256" key="4">
    <source>
        <dbReference type="ARBA" id="ARBA00022741"/>
    </source>
</evidence>
<evidence type="ECO:0000256" key="5">
    <source>
        <dbReference type="ARBA" id="ARBA00022840"/>
    </source>
</evidence>
<accession>A0A0C3K214</accession>
<sequence length="319" mass="35527">MTEHLLAMNQKLKNPDEALSLFGNQDSFLKLMEKDLNVNIITRGETIYVSGDDESFQIADRLLGSLLALIRKGIEISERDVIYAIKMAKKNELEYFESMYEEEITKNAKGKSIRVKTMGQREYVAAMKRNDLVFGIGPAGTGKTYLAVVKAVHALKNGHIKKIILTRPAVEAGESLGFLPGDLKEKVDPYLRPLYDALHDVLGADHTERLMERGIIEIAPLAYMRGRTLDDAYVILDEAQNTTPAQMKMFLTRLGFGSKMIITGDVSQIDLPKGVKSGLAVAKEMLKGIDGISMIELDQTDVVRHPLVAKIIEAYDKQN</sequence>
<evidence type="ECO:0000313" key="8">
    <source>
        <dbReference type="EMBL" id="KIU11714.1"/>
    </source>
</evidence>
<dbReference type="RefSeq" id="WP_014477373.1">
    <property type="nucleotide sequence ID" value="NZ_AP024625.1"/>
</dbReference>
<dbReference type="GeneID" id="86872917"/>
<organism evidence="8 14">
    <name type="scientific">Bacillus subtilis</name>
    <dbReference type="NCBI Taxonomy" id="1423"/>
    <lineage>
        <taxon>Bacteria</taxon>
        <taxon>Bacillati</taxon>
        <taxon>Bacillota</taxon>
        <taxon>Bacilli</taxon>
        <taxon>Bacillales</taxon>
        <taxon>Bacillaceae</taxon>
        <taxon>Bacillus</taxon>
    </lineage>
</organism>
<reference evidence="11" key="3">
    <citation type="submission" date="2021-03" db="EMBL/GenBank/DDBJ databases">
        <title>Isolation of Bacillus subtilis from fermented food sample.</title>
        <authorList>
            <person name="Lakshmanan V."/>
            <person name="Athira K."/>
            <person name="Rajagopal K."/>
        </authorList>
    </citation>
    <scope>NUCLEOTIDE SEQUENCE</scope>
    <source>
        <strain evidence="11">S1</strain>
    </source>
</reference>
<evidence type="ECO:0000313" key="12">
    <source>
        <dbReference type="EMBL" id="WEY82989.1"/>
    </source>
</evidence>
<dbReference type="Proteomes" id="UP000076442">
    <property type="component" value="Unassembled WGS sequence"/>
</dbReference>
<dbReference type="SUPFAM" id="SSF52540">
    <property type="entry name" value="P-loop containing nucleoside triphosphate hydrolases"/>
    <property type="match status" value="1"/>
</dbReference>
<evidence type="ECO:0000313" key="14">
    <source>
        <dbReference type="Proteomes" id="UP000032247"/>
    </source>
</evidence>
<keyword evidence="4" id="KW-0547">Nucleotide-binding</keyword>
<reference evidence="9 15" key="2">
    <citation type="submission" date="2015-09" db="EMBL/GenBank/DDBJ databases">
        <title>Spore heat resistance.</title>
        <authorList>
            <person name="Boekhorst J."/>
            <person name="Berendsen E.M."/>
            <person name="Wells-Bennik M.H."/>
            <person name="Kuipers O.P."/>
        </authorList>
    </citation>
    <scope>NUCLEOTIDE SEQUENCE [LARGE SCALE GENOMIC DNA]</scope>
    <source>
        <strain evidence="9 15">B4122</strain>
    </source>
</reference>
<dbReference type="AlphaFoldDB" id="A0A0C3K214"/>
<dbReference type="EMBL" id="CP120576">
    <property type="protein sequence ID" value="WEY82989.1"/>
    <property type="molecule type" value="Genomic_DNA"/>
</dbReference>
<evidence type="ECO:0000256" key="3">
    <source>
        <dbReference type="ARBA" id="ARBA00022490"/>
    </source>
</evidence>
<dbReference type="EMBL" id="CP125292">
    <property type="protein sequence ID" value="WHM22113.1"/>
    <property type="molecule type" value="Genomic_DNA"/>
</dbReference>
<dbReference type="PANTHER" id="PTHR30473:SF1">
    <property type="entry name" value="PHOH-LIKE PROTEIN"/>
    <property type="match status" value="1"/>
</dbReference>
<comment type="subcellular location">
    <subcellularLocation>
        <location evidence="1">Cytoplasm</location>
    </subcellularLocation>
</comment>
<dbReference type="GO" id="GO:0005524">
    <property type="term" value="F:ATP binding"/>
    <property type="evidence" value="ECO:0007669"/>
    <property type="project" value="UniProtKB-KW"/>
</dbReference>
<evidence type="ECO:0000313" key="11">
    <source>
        <dbReference type="EMBL" id="MBO3792980.1"/>
    </source>
</evidence>
<evidence type="ECO:0000313" key="9">
    <source>
        <dbReference type="EMBL" id="KZD88759.1"/>
    </source>
</evidence>